<dbReference type="EMBL" id="QZCG01000001">
    <property type="protein sequence ID" value="RJE89482.1"/>
    <property type="molecule type" value="Genomic_DNA"/>
</dbReference>
<organism evidence="1 2">
    <name type="scientific">Paracoccus onubensis</name>
    <dbReference type="NCBI Taxonomy" id="1675788"/>
    <lineage>
        <taxon>Bacteria</taxon>
        <taxon>Pseudomonadati</taxon>
        <taxon>Pseudomonadota</taxon>
        <taxon>Alphaproteobacteria</taxon>
        <taxon>Rhodobacterales</taxon>
        <taxon>Paracoccaceae</taxon>
        <taxon>Paracoccus</taxon>
    </lineage>
</organism>
<protein>
    <recommendedName>
        <fullName evidence="3">Type III secretion protein</fullName>
    </recommendedName>
</protein>
<keyword evidence="2" id="KW-1185">Reference proteome</keyword>
<evidence type="ECO:0008006" key="3">
    <source>
        <dbReference type="Google" id="ProtNLM"/>
    </source>
</evidence>
<evidence type="ECO:0000313" key="2">
    <source>
        <dbReference type="Proteomes" id="UP000284202"/>
    </source>
</evidence>
<dbReference type="InterPro" id="IPR053716">
    <property type="entry name" value="Flag_assembly_chemotaxis_eff"/>
</dbReference>
<dbReference type="RefSeq" id="WP_119745465.1">
    <property type="nucleotide sequence ID" value="NZ_QZCG01000001.1"/>
</dbReference>
<sequence length="158" mass="17731">MNDLERLLHLRKMREARAARAAAQARNQYDAAAALRDNAARQLNGYEHDEAQREAHLHAALLEHRFSGDDLRAAADRALHSAAAREELTATLTAAEAAVSVAEQASLKASQEWRQSLRRREKLQVLFDDIFHRCRLRQESLTEAEAEDTPRIAGRSGP</sequence>
<evidence type="ECO:0000313" key="1">
    <source>
        <dbReference type="EMBL" id="RJE89482.1"/>
    </source>
</evidence>
<name>A0A418T8G0_9RHOB</name>
<accession>A0A418T8G0</accession>
<comment type="caution">
    <text evidence="1">The sequence shown here is derived from an EMBL/GenBank/DDBJ whole genome shotgun (WGS) entry which is preliminary data.</text>
</comment>
<dbReference type="Gene3D" id="1.10.287.1700">
    <property type="match status" value="1"/>
</dbReference>
<proteinExistence type="predicted"/>
<dbReference type="AlphaFoldDB" id="A0A418T8G0"/>
<dbReference type="Proteomes" id="UP000284202">
    <property type="component" value="Unassembled WGS sequence"/>
</dbReference>
<gene>
    <name evidence="1" type="ORF">D3P04_02325</name>
</gene>
<reference evidence="2" key="1">
    <citation type="submission" date="2018-09" db="EMBL/GenBank/DDBJ databases">
        <title>Acidovorax cavernicola nov. sp. isolated from Gruta de las Maravillas (Aracena, Spain).</title>
        <authorList>
            <person name="Jurado V."/>
            <person name="Gutierrez-Patricio S."/>
            <person name="Gonzalez-Pimentel J.L."/>
            <person name="Miller A.Z."/>
            <person name="Laiz L."/>
            <person name="Saiz-Jimenez C."/>
        </authorList>
    </citation>
    <scope>NUCLEOTIDE SEQUENCE [LARGE SCALE GENOMIC DNA]</scope>
    <source>
        <strain evidence="2">1011MAR3C25</strain>
    </source>
</reference>